<dbReference type="RefSeq" id="WP_171354283.1">
    <property type="nucleotide sequence ID" value="NZ_VTXP01000028.1"/>
</dbReference>
<accession>A0AAP6ZQE0</accession>
<dbReference type="Proteomes" id="UP000576645">
    <property type="component" value="Unassembled WGS sequence"/>
</dbReference>
<organism evidence="1 2">
    <name type="scientific">Vibrio coralliilyticus</name>
    <dbReference type="NCBI Taxonomy" id="190893"/>
    <lineage>
        <taxon>Bacteria</taxon>
        <taxon>Pseudomonadati</taxon>
        <taxon>Pseudomonadota</taxon>
        <taxon>Gammaproteobacteria</taxon>
        <taxon>Vibrionales</taxon>
        <taxon>Vibrionaceae</taxon>
        <taxon>Vibrio</taxon>
    </lineage>
</organism>
<proteinExistence type="predicted"/>
<dbReference type="AlphaFoldDB" id="A0AAP6ZQE0"/>
<protein>
    <submittedName>
        <fullName evidence="1">Regulator</fullName>
    </submittedName>
</protein>
<evidence type="ECO:0000313" key="2">
    <source>
        <dbReference type="Proteomes" id="UP000576645"/>
    </source>
</evidence>
<comment type="caution">
    <text evidence="1">The sequence shown here is derived from an EMBL/GenBank/DDBJ whole genome shotgun (WGS) entry which is preliminary data.</text>
</comment>
<sequence>MKYHEMTKNYCFREFECGLSIEETAELCFKSVRTVKEWDKGQPIPRECKRLMRFAKGRELSADEGWDCFRMHFNKLELPTGQFITPQELLVGIALLEIQSELETKTTTKILKYVRAISKFKQA</sequence>
<evidence type="ECO:0000313" key="1">
    <source>
        <dbReference type="EMBL" id="NOJ26209.1"/>
    </source>
</evidence>
<gene>
    <name evidence="1" type="ORF">F0238_26275</name>
</gene>
<reference evidence="1 2" key="1">
    <citation type="submission" date="2019-09" db="EMBL/GenBank/DDBJ databases">
        <title>Draft genome sequencing and comparative genomics of hatchery-associated Vibrios.</title>
        <authorList>
            <person name="Kehlet-Delgado H."/>
            <person name="Mueller R.S."/>
        </authorList>
    </citation>
    <scope>NUCLEOTIDE SEQUENCE [LARGE SCALE GENOMIC DNA]</scope>
    <source>
        <strain evidence="1 2">09-121-3</strain>
    </source>
</reference>
<dbReference type="EMBL" id="VTXP01000028">
    <property type="protein sequence ID" value="NOJ26209.1"/>
    <property type="molecule type" value="Genomic_DNA"/>
</dbReference>
<name>A0AAP6ZQE0_9VIBR</name>